<gene>
    <name evidence="1" type="ORF">ERIC2_c32510</name>
</gene>
<dbReference type="KEGG" id="plv:ERIC2_c32510"/>
<proteinExistence type="predicted"/>
<evidence type="ECO:0000313" key="1">
    <source>
        <dbReference type="EMBL" id="AHD06996.1"/>
    </source>
</evidence>
<organism evidence="1 2">
    <name type="scientific">Paenibacillus larvae subsp. larvae DSM 25430</name>
    <dbReference type="NCBI Taxonomy" id="697284"/>
    <lineage>
        <taxon>Bacteria</taxon>
        <taxon>Bacillati</taxon>
        <taxon>Bacillota</taxon>
        <taxon>Bacilli</taxon>
        <taxon>Bacillales</taxon>
        <taxon>Paenibacillaceae</taxon>
        <taxon>Paenibacillus</taxon>
    </lineage>
</organism>
<dbReference type="EMBL" id="CP003355">
    <property type="protein sequence ID" value="AHD06996.1"/>
    <property type="molecule type" value="Genomic_DNA"/>
</dbReference>
<protein>
    <submittedName>
        <fullName evidence="1">Uncharacterized protein</fullName>
    </submittedName>
</protein>
<evidence type="ECO:0000313" key="2">
    <source>
        <dbReference type="Proteomes" id="UP000029431"/>
    </source>
</evidence>
<dbReference type="AlphaFoldDB" id="V9W7J3"/>
<dbReference type="HOGENOM" id="CLU_2651026_0_0_9"/>
<keyword evidence="2" id="KW-1185">Reference proteome</keyword>
<sequence length="76" mass="8745">MPYPMKKKRFSWWISTPQGNLTLCFGIGQPDKLDISMFNIMNAIMRDELIPSPDQYLHSQGNIYLIPSNIELSVAE</sequence>
<dbReference type="Proteomes" id="UP000029431">
    <property type="component" value="Chromosome"/>
</dbReference>
<name>V9W7J3_9BACL</name>
<accession>V9W7J3</accession>
<reference evidence="1 2" key="1">
    <citation type="journal article" date="2014" name="PLoS ONE">
        <title>How to Kill the Honey Bee Larva: Genomic Potential and Virulence Mechanisms of Paenibacillus larvae.</title>
        <authorList>
            <person name="Djukic M."/>
            <person name="Brzuszkiewicz E."/>
            <person name="Funfhaus A."/>
            <person name="Voss J."/>
            <person name="Gollnow K."/>
            <person name="Poppinga L."/>
            <person name="Liesegang H."/>
            <person name="Garcia-Gonzalez E."/>
            <person name="Genersch E."/>
            <person name="Daniel R."/>
        </authorList>
    </citation>
    <scope>NUCLEOTIDE SEQUENCE [LARGE SCALE GENOMIC DNA]</scope>
    <source>
        <strain evidence="1 2">DSM 25430</strain>
    </source>
</reference>